<keyword evidence="3" id="KW-1185">Reference proteome</keyword>
<reference evidence="2 3" key="2">
    <citation type="journal article" date="2020" name="Antonie Van Leeuwenhoek">
        <title>Phylogenomic characterisation of a novel corynebacterial species pathogenic to animals.</title>
        <authorList>
            <person name="Moller J."/>
            <person name="Musella L."/>
            <person name="Melnikov V."/>
            <person name="Geissdorfer W."/>
            <person name="Burkovski A."/>
            <person name="Sangal V."/>
        </authorList>
    </citation>
    <scope>NUCLEOTIDE SEQUENCE [LARGE SCALE GENOMIC DNA]</scope>
    <source>
        <strain evidence="2 3">PO100/5</strain>
    </source>
</reference>
<dbReference type="GO" id="GO:0046872">
    <property type="term" value="F:metal ion binding"/>
    <property type="evidence" value="ECO:0007669"/>
    <property type="project" value="UniProtKB-KW"/>
</dbReference>
<organism evidence="2 3">
    <name type="scientific">Corynebacterium silvaticum</name>
    <dbReference type="NCBI Taxonomy" id="2320431"/>
    <lineage>
        <taxon>Bacteria</taxon>
        <taxon>Bacillati</taxon>
        <taxon>Actinomycetota</taxon>
        <taxon>Actinomycetes</taxon>
        <taxon>Mycobacteriales</taxon>
        <taxon>Corynebacteriaceae</taxon>
        <taxon>Corynebacterium</taxon>
    </lineage>
</organism>
<protein>
    <submittedName>
        <fullName evidence="2">Heavy-metal-associated domain-containing protein</fullName>
    </submittedName>
</protein>
<dbReference type="Gene3D" id="3.30.70.100">
    <property type="match status" value="1"/>
</dbReference>
<dbReference type="OrthoDB" id="9813965at2"/>
<dbReference type="GeneID" id="75008833"/>
<reference evidence="2 3" key="1">
    <citation type="journal article" date="2014" name="BMC Vet. Res.">
        <title>First report of Corynebacterium pseudotuberculosis from caseous lymphadenitis lesions in Black Alentejano pig (Sus scrofa domesticus).</title>
        <authorList>
            <person name="Oliveira M."/>
            <person name="Barroco C."/>
            <person name="Mottola C."/>
            <person name="Santos R."/>
            <person name="Lemsaddek A."/>
            <person name="Tavares L."/>
            <person name="Semedo-Lemsaddek T."/>
        </authorList>
    </citation>
    <scope>NUCLEOTIDE SEQUENCE [LARGE SCALE GENOMIC DNA]</scope>
    <source>
        <strain evidence="2 3">PO100/5</strain>
    </source>
</reference>
<gene>
    <name evidence="2" type="ORF">CBE74_11490</name>
</gene>
<proteinExistence type="predicted"/>
<dbReference type="RefSeq" id="WP_087454734.1">
    <property type="nucleotide sequence ID" value="NZ_CP021417.2"/>
</dbReference>
<dbReference type="EMBL" id="CP021417">
    <property type="protein sequence ID" value="ARU46960.1"/>
    <property type="molecule type" value="Genomic_DNA"/>
</dbReference>
<dbReference type="InterPro" id="IPR017969">
    <property type="entry name" value="Heavy-metal-associated_CS"/>
</dbReference>
<dbReference type="Pfam" id="PF00403">
    <property type="entry name" value="HMA"/>
    <property type="match status" value="1"/>
</dbReference>
<dbReference type="SUPFAM" id="SSF55008">
    <property type="entry name" value="HMA, heavy metal-associated domain"/>
    <property type="match status" value="1"/>
</dbReference>
<dbReference type="KEGG" id="csil:CBE74_11490"/>
<dbReference type="AlphaFoldDB" id="A0A7Y4LIK4"/>
<dbReference type="CDD" id="cd00371">
    <property type="entry name" value="HMA"/>
    <property type="match status" value="1"/>
</dbReference>
<reference evidence="2 3" key="4">
    <citation type="journal article" date="2020" name="PLoS ONE">
        <title>Taxonomic classification of strain PO100/5 shows a broader geographic distribution and genetic markers of the recently described Corynebacterium silvaticum.</title>
        <authorList>
            <person name="Viana M.V.C."/>
            <person name="Profeta R."/>
            <person name="da Silva A.L."/>
            <person name="Hurtado R."/>
            <person name="Cerqueira J.C."/>
            <person name="Ribeiro B.F.S."/>
            <person name="Almeida M.O."/>
            <person name="Morais-Rodrigues F."/>
            <person name="Soares S.C."/>
            <person name="Oliveira M."/>
            <person name="Tavares L."/>
            <person name="Figueiredo H."/>
            <person name="Wattam A.R."/>
            <person name="Barh D."/>
            <person name="Ghosh P."/>
            <person name="Silva A."/>
            <person name="Azevedo V."/>
        </authorList>
    </citation>
    <scope>NUCLEOTIDE SEQUENCE [LARGE SCALE GENOMIC DNA]</scope>
    <source>
        <strain evidence="2 3">PO100/5</strain>
    </source>
</reference>
<evidence type="ECO:0000313" key="3">
    <source>
        <dbReference type="Proteomes" id="UP000195652"/>
    </source>
</evidence>
<evidence type="ECO:0000256" key="1">
    <source>
        <dbReference type="ARBA" id="ARBA00022723"/>
    </source>
</evidence>
<sequence length="67" mass="7139">MTKSYFVEGMTCAHCVASVTEEVNEVPGTQGVEVDLETGRLIVTGQDFTDAEIAAAVKEAGFSLKEQ</sequence>
<dbReference type="InterPro" id="IPR036163">
    <property type="entry name" value="HMA_dom_sf"/>
</dbReference>
<dbReference type="PROSITE" id="PS01047">
    <property type="entry name" value="HMA_1"/>
    <property type="match status" value="1"/>
</dbReference>
<dbReference type="InterPro" id="IPR006121">
    <property type="entry name" value="HMA_dom"/>
</dbReference>
<evidence type="ECO:0000313" key="2">
    <source>
        <dbReference type="EMBL" id="ARU46960.1"/>
    </source>
</evidence>
<name>A0A7Y4LIK4_9CORY</name>
<dbReference type="Proteomes" id="UP000195652">
    <property type="component" value="Chromosome"/>
</dbReference>
<reference evidence="2 3" key="3">
    <citation type="journal article" date="2020" name="Int. J. Syst. Evol. Microbiol.">
        <title>Corynebacterium silvaticum sp. nov., a unique group of NTTB corynebacteria in wild boar and roe deer.</title>
        <authorList>
            <person name="Dangel A."/>
            <person name="Berger A."/>
            <person name="Rau J."/>
            <person name="Eisenberg T."/>
            <person name="Kampfer P."/>
            <person name="Margos G."/>
            <person name="Contzen M."/>
            <person name="Busse H.J."/>
            <person name="Konrad R."/>
            <person name="Peters M."/>
            <person name="Sting R."/>
            <person name="Sing A."/>
        </authorList>
    </citation>
    <scope>NUCLEOTIDE SEQUENCE [LARGE SCALE GENOMIC DNA]</scope>
    <source>
        <strain evidence="2 3">PO100/5</strain>
    </source>
</reference>
<keyword evidence="1" id="KW-0479">Metal-binding</keyword>
<dbReference type="PROSITE" id="PS50846">
    <property type="entry name" value="HMA_2"/>
    <property type="match status" value="1"/>
</dbReference>
<accession>A0A7Y4LIK4</accession>